<sequence length="144" mass="15593">MSIENREGPRIVSTLALRVGRAANSTQIAEAIAQIWSDAESALIPIIGREGVAALLRRSLFLSASVHPWFLDLSKNDKKPLDFNALKLLIADRTADEAFAGGTTLFLQFYGLLTNLIGPSLAERILESAWVDSSSGETAQDHSL</sequence>
<proteinExistence type="predicted"/>
<dbReference type="Proteomes" id="UP000054893">
    <property type="component" value="Unassembled WGS sequence"/>
</dbReference>
<name>A0A158ERM1_CABSO</name>
<accession>A0A158ERM1</accession>
<gene>
    <name evidence="1" type="ORF">AWB64_00122</name>
</gene>
<dbReference type="OrthoDB" id="8907064at2"/>
<dbReference type="EMBL" id="FCOC02000001">
    <property type="protein sequence ID" value="SAL09310.1"/>
    <property type="molecule type" value="Genomic_DNA"/>
</dbReference>
<evidence type="ECO:0000313" key="1">
    <source>
        <dbReference type="EMBL" id="SAL09310.1"/>
    </source>
</evidence>
<dbReference type="RefSeq" id="WP_060816691.1">
    <property type="nucleotide sequence ID" value="NZ_FCOC02000001.1"/>
</dbReference>
<evidence type="ECO:0000313" key="2">
    <source>
        <dbReference type="Proteomes" id="UP000054893"/>
    </source>
</evidence>
<organism evidence="1 2">
    <name type="scientific">Caballeronia sordidicola</name>
    <name type="common">Burkholderia sordidicola</name>
    <dbReference type="NCBI Taxonomy" id="196367"/>
    <lineage>
        <taxon>Bacteria</taxon>
        <taxon>Pseudomonadati</taxon>
        <taxon>Pseudomonadota</taxon>
        <taxon>Betaproteobacteria</taxon>
        <taxon>Burkholderiales</taxon>
        <taxon>Burkholderiaceae</taxon>
        <taxon>Caballeronia</taxon>
    </lineage>
</organism>
<protein>
    <submittedName>
        <fullName evidence="1">Uncharacterized protein</fullName>
    </submittedName>
</protein>
<reference evidence="1 2" key="1">
    <citation type="submission" date="2016-01" db="EMBL/GenBank/DDBJ databases">
        <authorList>
            <person name="Oliw E.H."/>
        </authorList>
    </citation>
    <scope>NUCLEOTIDE SEQUENCE [LARGE SCALE GENOMIC DNA]</scope>
    <source>
        <strain evidence="1">LMG 22029</strain>
    </source>
</reference>
<dbReference type="AlphaFoldDB" id="A0A158ERM1"/>